<dbReference type="InterPro" id="IPR001623">
    <property type="entry name" value="DnaJ_domain"/>
</dbReference>
<evidence type="ECO:0000256" key="6">
    <source>
        <dbReference type="ARBA" id="ARBA00034617"/>
    </source>
</evidence>
<dbReference type="GO" id="GO:0016787">
    <property type="term" value="F:hydrolase activity"/>
    <property type="evidence" value="ECO:0007669"/>
    <property type="project" value="UniProtKB-UniRule"/>
</dbReference>
<dbReference type="PANTHER" id="PTHR11070">
    <property type="entry name" value="UVRD / RECB / PCRA DNA HELICASE FAMILY MEMBER"/>
    <property type="match status" value="1"/>
</dbReference>
<dbReference type="EMBL" id="CAMXCT020006793">
    <property type="protein sequence ID" value="CAL1173521.1"/>
    <property type="molecule type" value="Genomic_DNA"/>
</dbReference>
<dbReference type="EMBL" id="CAMXCT030006793">
    <property type="protein sequence ID" value="CAL4807458.1"/>
    <property type="molecule type" value="Genomic_DNA"/>
</dbReference>
<dbReference type="InterPro" id="IPR027417">
    <property type="entry name" value="P-loop_NTPase"/>
</dbReference>
<evidence type="ECO:0000256" key="7">
    <source>
        <dbReference type="ARBA" id="ARBA00034808"/>
    </source>
</evidence>
<keyword evidence="1 9" id="KW-0547">Nucleotide-binding</keyword>
<feature type="binding site" evidence="9">
    <location>
        <begin position="127"/>
        <end position="134"/>
    </location>
    <ligand>
        <name>ATP</name>
        <dbReference type="ChEBI" id="CHEBI:30616"/>
    </ligand>
</feature>
<evidence type="ECO:0000256" key="5">
    <source>
        <dbReference type="ARBA" id="ARBA00023235"/>
    </source>
</evidence>
<dbReference type="InterPro" id="IPR000212">
    <property type="entry name" value="DNA_helicase_UvrD/REP"/>
</dbReference>
<dbReference type="Gene3D" id="1.10.486.10">
    <property type="entry name" value="PCRA, domain 4"/>
    <property type="match status" value="1"/>
</dbReference>
<dbReference type="InterPro" id="IPR014017">
    <property type="entry name" value="DNA_helicase_UvrD-like_C"/>
</dbReference>
<feature type="domain" description="J" evidence="10">
    <location>
        <begin position="732"/>
        <end position="791"/>
    </location>
</feature>
<dbReference type="EC" id="5.6.2.4" evidence="7"/>
<dbReference type="Pfam" id="PF00580">
    <property type="entry name" value="UvrD-helicase"/>
    <property type="match status" value="1"/>
</dbReference>
<evidence type="ECO:0000313" key="12">
    <source>
        <dbReference type="EMBL" id="CAI4020146.1"/>
    </source>
</evidence>
<dbReference type="InterPro" id="IPR014016">
    <property type="entry name" value="UvrD-like_ATP-bd"/>
</dbReference>
<keyword evidence="5" id="KW-0413">Isomerase</keyword>
<evidence type="ECO:0000256" key="1">
    <source>
        <dbReference type="ARBA" id="ARBA00022741"/>
    </source>
</evidence>
<dbReference type="PROSITE" id="PS50076">
    <property type="entry name" value="DNAJ_2"/>
    <property type="match status" value="1"/>
</dbReference>
<dbReference type="GO" id="GO:0003677">
    <property type="term" value="F:DNA binding"/>
    <property type="evidence" value="ECO:0007669"/>
    <property type="project" value="InterPro"/>
</dbReference>
<comment type="catalytic activity">
    <reaction evidence="8">
        <text>ATP + H2O = ADP + phosphate + H(+)</text>
        <dbReference type="Rhea" id="RHEA:13065"/>
        <dbReference type="ChEBI" id="CHEBI:15377"/>
        <dbReference type="ChEBI" id="CHEBI:15378"/>
        <dbReference type="ChEBI" id="CHEBI:30616"/>
        <dbReference type="ChEBI" id="CHEBI:43474"/>
        <dbReference type="ChEBI" id="CHEBI:456216"/>
        <dbReference type="EC" id="5.6.2.4"/>
    </reaction>
</comment>
<sequence>MANYGPVVSWQPQHVRDGPYALRCGDCLRCQAQRLGTRSLTNEPLPYKEEASYHQLCRGCGKQMLGQPIAKGGSNSYWQCEECAHEQRRRELEQQVLAEIQKDKNTLEQEAILRWTKWGTGNAVVEAKAGSGKTSTIIRCYLQRRNGKSIFLAFNKAIVDELMKRGMPSRTAHSLGWWLWRKRYADADAPVLQQRRQRWEELGEEGNESESEVEEVEPNNPLVKNKSQRLLVKLYPHSKRKGRTELHKDVAQFVKKLVSFAKNYGLGLDDCLEDCDESWEWLVHHNSLQRYLKMDKAPEDSVASAVREGIKCAKEVWKASIALASKTAVEGGMMDYDDMLFMLLWLNLPFQKYDWIYVDEAQDLNTVRMLLVKRLCKENTRVIAVGDPCQAIYGFTGARHDSLPSFQQKFGATKFPLTITWRCPSSHVQLANQLLSYYKREEVQMYPSPTAHVGVIAGRWWNWARENVKTETEVTFANFPLRGSHDNDVAILCRTNAPLLMLHYKLLARGIPSHLKGGKEVTRELMHIINQAMDNMEMAIREPSLGQIHRALIKYRTSRAATSGSRTQKAHDEDLLDCLEFCINRMNESDSMKMLESELDRVFGFRQHKKCVTLSSIHKAKGLEWHSVYILQPFSLPLKNLAEGEDVPEWERIQEQNVAYVAVTRASRELLFLKHIKGLKDDPTKIVEVFGEETAGSSSEEKWWDEHQRKGTFEDAENQTPETAFPGLDLQKAAEILQIEGGATAAEIKRAFKKRVLIFHPDKVEEHLKIAYTEHFKKIVAAKDLLLAHLVNEKLELKRGVGSVVSFSTQFGF</sequence>
<dbReference type="Pfam" id="PF13361">
    <property type="entry name" value="UvrD_C"/>
    <property type="match status" value="1"/>
</dbReference>
<keyword evidence="3 9" id="KW-0347">Helicase</keyword>
<dbReference type="OrthoDB" id="420939at2759"/>
<dbReference type="EMBL" id="CAMXCT010006793">
    <property type="protein sequence ID" value="CAI4020146.1"/>
    <property type="molecule type" value="Genomic_DNA"/>
</dbReference>
<dbReference type="Proteomes" id="UP001152797">
    <property type="component" value="Unassembled WGS sequence"/>
</dbReference>
<evidence type="ECO:0000256" key="3">
    <source>
        <dbReference type="ARBA" id="ARBA00022806"/>
    </source>
</evidence>
<dbReference type="PROSITE" id="PS51198">
    <property type="entry name" value="UVRD_HELICASE_ATP_BIND"/>
    <property type="match status" value="1"/>
</dbReference>
<evidence type="ECO:0000259" key="10">
    <source>
        <dbReference type="PROSITE" id="PS50076"/>
    </source>
</evidence>
<keyword evidence="2 9" id="KW-0378">Hydrolase</keyword>
<proteinExistence type="predicted"/>
<dbReference type="SMART" id="SM00271">
    <property type="entry name" value="DnaJ"/>
    <property type="match status" value="1"/>
</dbReference>
<protein>
    <recommendedName>
        <fullName evidence="7">DNA 3'-5' helicase</fullName>
        <ecNumber evidence="7">5.6.2.4</ecNumber>
    </recommendedName>
</protein>
<evidence type="ECO:0000256" key="4">
    <source>
        <dbReference type="ARBA" id="ARBA00022840"/>
    </source>
</evidence>
<dbReference type="Gene3D" id="1.10.287.110">
    <property type="entry name" value="DnaJ domain"/>
    <property type="match status" value="1"/>
</dbReference>
<accession>A0A9P1GRY9</accession>
<gene>
    <name evidence="12" type="ORF">C1SCF055_LOCUS44588</name>
</gene>
<dbReference type="SUPFAM" id="SSF52540">
    <property type="entry name" value="P-loop containing nucleoside triphosphate hydrolases"/>
    <property type="match status" value="1"/>
</dbReference>
<dbReference type="CDD" id="cd06257">
    <property type="entry name" value="DnaJ"/>
    <property type="match status" value="1"/>
</dbReference>
<dbReference type="GO" id="GO:0005634">
    <property type="term" value="C:nucleus"/>
    <property type="evidence" value="ECO:0007669"/>
    <property type="project" value="TreeGrafter"/>
</dbReference>
<organism evidence="12">
    <name type="scientific">Cladocopium goreaui</name>
    <dbReference type="NCBI Taxonomy" id="2562237"/>
    <lineage>
        <taxon>Eukaryota</taxon>
        <taxon>Sar</taxon>
        <taxon>Alveolata</taxon>
        <taxon>Dinophyceae</taxon>
        <taxon>Suessiales</taxon>
        <taxon>Symbiodiniaceae</taxon>
        <taxon>Cladocopium</taxon>
    </lineage>
</organism>
<feature type="domain" description="UvrD-like helicase ATP-binding" evidence="11">
    <location>
        <begin position="106"/>
        <end position="424"/>
    </location>
</feature>
<dbReference type="GO" id="GO:0005524">
    <property type="term" value="F:ATP binding"/>
    <property type="evidence" value="ECO:0007669"/>
    <property type="project" value="UniProtKB-UniRule"/>
</dbReference>
<dbReference type="Gene3D" id="3.40.50.300">
    <property type="entry name" value="P-loop containing nucleotide triphosphate hydrolases"/>
    <property type="match status" value="2"/>
</dbReference>
<dbReference type="AlphaFoldDB" id="A0A9P1GRY9"/>
<dbReference type="GO" id="GO:0043138">
    <property type="term" value="F:3'-5' DNA helicase activity"/>
    <property type="evidence" value="ECO:0007669"/>
    <property type="project" value="UniProtKB-EC"/>
</dbReference>
<reference evidence="12" key="1">
    <citation type="submission" date="2022-10" db="EMBL/GenBank/DDBJ databases">
        <authorList>
            <person name="Chen Y."/>
            <person name="Dougan E. K."/>
            <person name="Chan C."/>
            <person name="Rhodes N."/>
            <person name="Thang M."/>
        </authorList>
    </citation>
    <scope>NUCLEOTIDE SEQUENCE</scope>
</reference>
<dbReference type="Pfam" id="PF00226">
    <property type="entry name" value="DnaJ"/>
    <property type="match status" value="1"/>
</dbReference>
<comment type="catalytic activity">
    <reaction evidence="6">
        <text>Couples ATP hydrolysis with the unwinding of duplex DNA by translocating in the 3'-5' direction.</text>
        <dbReference type="EC" id="5.6.2.4"/>
    </reaction>
</comment>
<evidence type="ECO:0000256" key="2">
    <source>
        <dbReference type="ARBA" id="ARBA00022801"/>
    </source>
</evidence>
<name>A0A9P1GRY9_9DINO</name>
<evidence type="ECO:0000313" key="13">
    <source>
        <dbReference type="EMBL" id="CAL1173521.1"/>
    </source>
</evidence>
<evidence type="ECO:0000256" key="8">
    <source>
        <dbReference type="ARBA" id="ARBA00048988"/>
    </source>
</evidence>
<dbReference type="InterPro" id="IPR036869">
    <property type="entry name" value="J_dom_sf"/>
</dbReference>
<comment type="caution">
    <text evidence="12">The sequence shown here is derived from an EMBL/GenBank/DDBJ whole genome shotgun (WGS) entry which is preliminary data.</text>
</comment>
<keyword evidence="14" id="KW-1185">Reference proteome</keyword>
<dbReference type="PANTHER" id="PTHR11070:SF2">
    <property type="entry name" value="ATP-DEPENDENT DNA HELICASE SRS2"/>
    <property type="match status" value="1"/>
</dbReference>
<evidence type="ECO:0000259" key="11">
    <source>
        <dbReference type="PROSITE" id="PS51198"/>
    </source>
</evidence>
<keyword evidence="4 9" id="KW-0067">ATP-binding</keyword>
<evidence type="ECO:0000256" key="9">
    <source>
        <dbReference type="PROSITE-ProRule" id="PRU00560"/>
    </source>
</evidence>
<evidence type="ECO:0000313" key="14">
    <source>
        <dbReference type="Proteomes" id="UP001152797"/>
    </source>
</evidence>
<reference evidence="13" key="2">
    <citation type="submission" date="2024-04" db="EMBL/GenBank/DDBJ databases">
        <authorList>
            <person name="Chen Y."/>
            <person name="Shah S."/>
            <person name="Dougan E. K."/>
            <person name="Thang M."/>
            <person name="Chan C."/>
        </authorList>
    </citation>
    <scope>NUCLEOTIDE SEQUENCE [LARGE SCALE GENOMIC DNA]</scope>
</reference>
<dbReference type="SUPFAM" id="SSF46565">
    <property type="entry name" value="Chaperone J-domain"/>
    <property type="match status" value="1"/>
</dbReference>
<dbReference type="GO" id="GO:0000725">
    <property type="term" value="P:recombinational repair"/>
    <property type="evidence" value="ECO:0007669"/>
    <property type="project" value="TreeGrafter"/>
</dbReference>